<protein>
    <submittedName>
        <fullName evidence="1">Uncharacterized protein</fullName>
    </submittedName>
</protein>
<proteinExistence type="predicted"/>
<dbReference type="Proteomes" id="UP000299102">
    <property type="component" value="Unassembled WGS sequence"/>
</dbReference>
<sequence>MFIKRFLLADDRVKFALLACELQEKVPNEMNDSVRKRCMKINASKTRVLIFERSESTSECEMYKQKVRVSNKWKSWHTGMVFLKIMANMIGILKGE</sequence>
<accession>A0A4C1WL75</accession>
<evidence type="ECO:0000313" key="1">
    <source>
        <dbReference type="EMBL" id="GBP51763.1"/>
    </source>
</evidence>
<keyword evidence="2" id="KW-1185">Reference proteome</keyword>
<dbReference type="OrthoDB" id="425681at2759"/>
<organism evidence="1 2">
    <name type="scientific">Eumeta variegata</name>
    <name type="common">Bagworm moth</name>
    <name type="synonym">Eumeta japonica</name>
    <dbReference type="NCBI Taxonomy" id="151549"/>
    <lineage>
        <taxon>Eukaryota</taxon>
        <taxon>Metazoa</taxon>
        <taxon>Ecdysozoa</taxon>
        <taxon>Arthropoda</taxon>
        <taxon>Hexapoda</taxon>
        <taxon>Insecta</taxon>
        <taxon>Pterygota</taxon>
        <taxon>Neoptera</taxon>
        <taxon>Endopterygota</taxon>
        <taxon>Lepidoptera</taxon>
        <taxon>Glossata</taxon>
        <taxon>Ditrysia</taxon>
        <taxon>Tineoidea</taxon>
        <taxon>Psychidae</taxon>
        <taxon>Oiketicinae</taxon>
        <taxon>Eumeta</taxon>
    </lineage>
</organism>
<dbReference type="EMBL" id="BGZK01000588">
    <property type="protein sequence ID" value="GBP51763.1"/>
    <property type="molecule type" value="Genomic_DNA"/>
</dbReference>
<comment type="caution">
    <text evidence="1">The sequence shown here is derived from an EMBL/GenBank/DDBJ whole genome shotgun (WGS) entry which is preliminary data.</text>
</comment>
<dbReference type="AlphaFoldDB" id="A0A4C1WL75"/>
<gene>
    <name evidence="1" type="ORF">EVAR_97040_1</name>
</gene>
<name>A0A4C1WL75_EUMVA</name>
<reference evidence="1 2" key="1">
    <citation type="journal article" date="2019" name="Commun. Biol.">
        <title>The bagworm genome reveals a unique fibroin gene that provides high tensile strength.</title>
        <authorList>
            <person name="Kono N."/>
            <person name="Nakamura H."/>
            <person name="Ohtoshi R."/>
            <person name="Tomita M."/>
            <person name="Numata K."/>
            <person name="Arakawa K."/>
        </authorList>
    </citation>
    <scope>NUCLEOTIDE SEQUENCE [LARGE SCALE GENOMIC DNA]</scope>
</reference>
<evidence type="ECO:0000313" key="2">
    <source>
        <dbReference type="Proteomes" id="UP000299102"/>
    </source>
</evidence>